<evidence type="ECO:0000313" key="2">
    <source>
        <dbReference type="EMBL" id="MBL4934169.1"/>
    </source>
</evidence>
<sequence>MERLILVLIAIFLVFFSITYLFHKLFKTKRFAKYLPSVLSLIGSIVNLILVRTTHREGFKDLAYFLMSMLLFAGFISGLISALWFDFISKKDIDNN</sequence>
<feature type="transmembrane region" description="Helical" evidence="1">
    <location>
        <begin position="63"/>
        <end position="85"/>
    </location>
</feature>
<evidence type="ECO:0000256" key="1">
    <source>
        <dbReference type="SAM" id="Phobius"/>
    </source>
</evidence>
<protein>
    <submittedName>
        <fullName evidence="2">Uncharacterized protein</fullName>
    </submittedName>
</protein>
<reference evidence="2 3" key="1">
    <citation type="submission" date="2021-01" db="EMBL/GenBank/DDBJ databases">
        <title>Genome public.</title>
        <authorList>
            <person name="Liu C."/>
            <person name="Sun Q."/>
        </authorList>
    </citation>
    <scope>NUCLEOTIDE SEQUENCE [LARGE SCALE GENOMIC DNA]</scope>
    <source>
        <strain evidence="2 3">YIM B02515</strain>
    </source>
</reference>
<feature type="transmembrane region" description="Helical" evidence="1">
    <location>
        <begin position="6"/>
        <end position="22"/>
    </location>
</feature>
<dbReference type="EMBL" id="JAESWC010000001">
    <property type="protein sequence ID" value="MBL4934169.1"/>
    <property type="molecule type" value="Genomic_DNA"/>
</dbReference>
<organism evidence="2 3">
    <name type="scientific">Clostridium rhizosphaerae</name>
    <dbReference type="NCBI Taxonomy" id="2803861"/>
    <lineage>
        <taxon>Bacteria</taxon>
        <taxon>Bacillati</taxon>
        <taxon>Bacillota</taxon>
        <taxon>Clostridia</taxon>
        <taxon>Eubacteriales</taxon>
        <taxon>Clostridiaceae</taxon>
        <taxon>Clostridium</taxon>
    </lineage>
</organism>
<comment type="caution">
    <text evidence="2">The sequence shown here is derived from an EMBL/GenBank/DDBJ whole genome shotgun (WGS) entry which is preliminary data.</text>
</comment>
<gene>
    <name evidence="2" type="ORF">JK636_00190</name>
</gene>
<proteinExistence type="predicted"/>
<dbReference type="Proteomes" id="UP000632377">
    <property type="component" value="Unassembled WGS sequence"/>
</dbReference>
<keyword evidence="1" id="KW-0812">Transmembrane</keyword>
<name>A0ABS1T4B9_9CLOT</name>
<feature type="transmembrane region" description="Helical" evidence="1">
    <location>
        <begin position="34"/>
        <end position="51"/>
    </location>
</feature>
<evidence type="ECO:0000313" key="3">
    <source>
        <dbReference type="Proteomes" id="UP000632377"/>
    </source>
</evidence>
<keyword evidence="1" id="KW-0472">Membrane</keyword>
<keyword evidence="1" id="KW-1133">Transmembrane helix</keyword>
<dbReference type="RefSeq" id="WP_202746823.1">
    <property type="nucleotide sequence ID" value="NZ_JAESWC010000001.1"/>
</dbReference>
<accession>A0ABS1T4B9</accession>
<keyword evidence="3" id="KW-1185">Reference proteome</keyword>